<proteinExistence type="predicted"/>
<evidence type="ECO:0000313" key="3">
    <source>
        <dbReference type="Proteomes" id="UP001201163"/>
    </source>
</evidence>
<evidence type="ECO:0000313" key="2">
    <source>
        <dbReference type="EMBL" id="KAH8993433.1"/>
    </source>
</evidence>
<reference evidence="2" key="1">
    <citation type="submission" date="2022-01" db="EMBL/GenBank/DDBJ databases">
        <title>Comparative genomics reveals a dynamic genome evolution in the ectomycorrhizal milk-cap (Lactarius) mushrooms.</title>
        <authorList>
            <consortium name="DOE Joint Genome Institute"/>
            <person name="Lebreton A."/>
            <person name="Tang N."/>
            <person name="Kuo A."/>
            <person name="LaButti K."/>
            <person name="Drula E."/>
            <person name="Barry K."/>
            <person name="Clum A."/>
            <person name="Lipzen A."/>
            <person name="Mousain D."/>
            <person name="Ng V."/>
            <person name="Wang R."/>
            <person name="Wang X."/>
            <person name="Dai Y."/>
            <person name="Henrissat B."/>
            <person name="Grigoriev I.V."/>
            <person name="Guerin-Laguette A."/>
            <person name="Yu F."/>
            <person name="Martin F.M."/>
        </authorList>
    </citation>
    <scope>NUCLEOTIDE SEQUENCE</scope>
    <source>
        <strain evidence="2">QP</strain>
    </source>
</reference>
<protein>
    <recommendedName>
        <fullName evidence="4">C2 domain-containing protein</fullName>
    </recommendedName>
</protein>
<comment type="caution">
    <text evidence="2">The sequence shown here is derived from an EMBL/GenBank/DDBJ whole genome shotgun (WGS) entry which is preliminary data.</text>
</comment>
<organism evidence="2 3">
    <name type="scientific">Lactarius akahatsu</name>
    <dbReference type="NCBI Taxonomy" id="416441"/>
    <lineage>
        <taxon>Eukaryota</taxon>
        <taxon>Fungi</taxon>
        <taxon>Dikarya</taxon>
        <taxon>Basidiomycota</taxon>
        <taxon>Agaricomycotina</taxon>
        <taxon>Agaricomycetes</taxon>
        <taxon>Russulales</taxon>
        <taxon>Russulaceae</taxon>
        <taxon>Lactarius</taxon>
    </lineage>
</organism>
<dbReference type="EMBL" id="JAKELL010000018">
    <property type="protein sequence ID" value="KAH8993433.1"/>
    <property type="molecule type" value="Genomic_DNA"/>
</dbReference>
<feature type="region of interest" description="Disordered" evidence="1">
    <location>
        <begin position="1"/>
        <end position="24"/>
    </location>
</feature>
<sequence>MAAEQDLEHGQMSSRSLGPSPSRNLGRGCVNPLSCLPILCHEQPLDSPRDAEPQGGPSQLRVDVTVLRADNVPRLKNVFGLKFFVTVASQAIEKKTPSVPAKRRTARWGESPWCIHSTTVYTSYTAPLCGTVRTSRYPDWNARYDTCRIPNRVESR</sequence>
<dbReference type="Proteomes" id="UP001201163">
    <property type="component" value="Unassembled WGS sequence"/>
</dbReference>
<keyword evidence="3" id="KW-1185">Reference proteome</keyword>
<dbReference type="AlphaFoldDB" id="A0AAD4LM40"/>
<feature type="compositionally biased region" description="Polar residues" evidence="1">
    <location>
        <begin position="11"/>
        <end position="23"/>
    </location>
</feature>
<accession>A0AAD4LM40</accession>
<name>A0AAD4LM40_9AGAM</name>
<evidence type="ECO:0008006" key="4">
    <source>
        <dbReference type="Google" id="ProtNLM"/>
    </source>
</evidence>
<evidence type="ECO:0000256" key="1">
    <source>
        <dbReference type="SAM" id="MobiDB-lite"/>
    </source>
</evidence>
<gene>
    <name evidence="2" type="ORF">EDB92DRAFT_404544</name>
</gene>